<keyword evidence="11" id="KW-1185">Reference proteome</keyword>
<evidence type="ECO:0000256" key="7">
    <source>
        <dbReference type="ARBA" id="ARBA00023141"/>
    </source>
</evidence>
<evidence type="ECO:0000256" key="3">
    <source>
        <dbReference type="ARBA" id="ARBA00012362"/>
    </source>
</evidence>
<dbReference type="SUPFAM" id="SSF51366">
    <property type="entry name" value="Ribulose-phoshate binding barrel"/>
    <property type="match status" value="1"/>
</dbReference>
<dbReference type="InterPro" id="IPR013798">
    <property type="entry name" value="Indole-3-glycerol_P_synth_dom"/>
</dbReference>
<gene>
    <name evidence="10" type="ORF">WJX73_007889</name>
</gene>
<evidence type="ECO:0000313" key="10">
    <source>
        <dbReference type="EMBL" id="KAK9812253.1"/>
    </source>
</evidence>
<name>A0AAW1PQI5_9CHLO</name>
<dbReference type="PANTHER" id="PTHR22854:SF2">
    <property type="entry name" value="INDOLE-3-GLYCEROL-PHOSPHATE SYNTHASE"/>
    <property type="match status" value="1"/>
</dbReference>
<keyword evidence="5" id="KW-0210">Decarboxylase</keyword>
<protein>
    <recommendedName>
        <fullName evidence="3">indole-3-glycerol-phosphate synthase</fullName>
        <ecNumber evidence="3">4.1.1.48</ecNumber>
    </recommendedName>
</protein>
<reference evidence="10 11" key="1">
    <citation type="journal article" date="2024" name="Nat. Commun.">
        <title>Phylogenomics reveals the evolutionary origins of lichenization in chlorophyte algae.</title>
        <authorList>
            <person name="Puginier C."/>
            <person name="Libourel C."/>
            <person name="Otte J."/>
            <person name="Skaloud P."/>
            <person name="Haon M."/>
            <person name="Grisel S."/>
            <person name="Petersen M."/>
            <person name="Berrin J.G."/>
            <person name="Delaux P.M."/>
            <person name="Dal Grande F."/>
            <person name="Keller J."/>
        </authorList>
    </citation>
    <scope>NUCLEOTIDE SEQUENCE [LARGE SCALE GENOMIC DNA]</scope>
    <source>
        <strain evidence="10 11">SAG 2036</strain>
    </source>
</reference>
<dbReference type="EC" id="4.1.1.48" evidence="3"/>
<comment type="catalytic activity">
    <reaction evidence="1">
        <text>1-(2-carboxyphenylamino)-1-deoxy-D-ribulose 5-phosphate + H(+) = (1S,2R)-1-C-(indol-3-yl)glycerol 3-phosphate + CO2 + H2O</text>
        <dbReference type="Rhea" id="RHEA:23476"/>
        <dbReference type="ChEBI" id="CHEBI:15377"/>
        <dbReference type="ChEBI" id="CHEBI:15378"/>
        <dbReference type="ChEBI" id="CHEBI:16526"/>
        <dbReference type="ChEBI" id="CHEBI:58613"/>
        <dbReference type="ChEBI" id="CHEBI:58866"/>
        <dbReference type="EC" id="4.1.1.48"/>
    </reaction>
</comment>
<feature type="domain" description="Indole-3-glycerol phosphate synthase" evidence="9">
    <location>
        <begin position="103"/>
        <end position="305"/>
    </location>
</feature>
<evidence type="ECO:0000256" key="8">
    <source>
        <dbReference type="ARBA" id="ARBA00023239"/>
    </source>
</evidence>
<dbReference type="GO" id="GO:0004425">
    <property type="term" value="F:indole-3-glycerol-phosphate synthase activity"/>
    <property type="evidence" value="ECO:0007669"/>
    <property type="project" value="UniProtKB-EC"/>
</dbReference>
<accession>A0AAW1PQI5</accession>
<dbReference type="Pfam" id="PF00218">
    <property type="entry name" value="IGPS"/>
    <property type="match status" value="1"/>
</dbReference>
<proteinExistence type="predicted"/>
<evidence type="ECO:0000256" key="1">
    <source>
        <dbReference type="ARBA" id="ARBA00001633"/>
    </source>
</evidence>
<keyword evidence="4" id="KW-0028">Amino-acid biosynthesis</keyword>
<dbReference type="InterPro" id="IPR045186">
    <property type="entry name" value="Indole-3-glycerol_P_synth"/>
</dbReference>
<dbReference type="GO" id="GO:0004640">
    <property type="term" value="F:phosphoribosylanthranilate isomerase activity"/>
    <property type="evidence" value="ECO:0007669"/>
    <property type="project" value="TreeGrafter"/>
</dbReference>
<dbReference type="EMBL" id="JALJOQ010000008">
    <property type="protein sequence ID" value="KAK9812253.1"/>
    <property type="molecule type" value="Genomic_DNA"/>
</dbReference>
<keyword evidence="6" id="KW-0822">Tryptophan biosynthesis</keyword>
<organism evidence="10 11">
    <name type="scientific">Symbiochloris irregularis</name>
    <dbReference type="NCBI Taxonomy" id="706552"/>
    <lineage>
        <taxon>Eukaryota</taxon>
        <taxon>Viridiplantae</taxon>
        <taxon>Chlorophyta</taxon>
        <taxon>core chlorophytes</taxon>
        <taxon>Trebouxiophyceae</taxon>
        <taxon>Trebouxiales</taxon>
        <taxon>Trebouxiaceae</taxon>
        <taxon>Symbiochloris</taxon>
    </lineage>
</organism>
<evidence type="ECO:0000256" key="6">
    <source>
        <dbReference type="ARBA" id="ARBA00022822"/>
    </source>
</evidence>
<dbReference type="AlphaFoldDB" id="A0AAW1PQI5"/>
<keyword evidence="8" id="KW-0456">Lyase</keyword>
<keyword evidence="7" id="KW-0057">Aromatic amino acid biosynthesis</keyword>
<comment type="pathway">
    <text evidence="2">Amino-acid biosynthesis; L-tryptophan biosynthesis; L-tryptophan from chorismate: step 4/5.</text>
</comment>
<dbReference type="GO" id="GO:0000162">
    <property type="term" value="P:L-tryptophan biosynthetic process"/>
    <property type="evidence" value="ECO:0007669"/>
    <property type="project" value="UniProtKB-KW"/>
</dbReference>
<evidence type="ECO:0000313" key="11">
    <source>
        <dbReference type="Proteomes" id="UP001465755"/>
    </source>
</evidence>
<sequence>MLCSGWTPRVAGEAVTAPHSTQWPRARNTRIIEVGRSVRSPRCRASDEDAPDVSAGNRLGPLLKKKHAAVNQMLGELGTDTLQERLEEATQMPTQPSHRLAALVQEISMGNTAQPRPVLVLEMGRDSPTTTSAELTERAQHYVNCGAHALALQTCNEDGTTNLGDLFAVVRSVRVPVLQSDWFLHPIQVVDAKQAGAAGVLGVIANITGNSTPLLSSFTAAVGMDAPVEVVNELELHNMEKYQVPFFGINLAVGISLAIPGFRADIADALLGKMPFGVVTIVGIQSIEEGRLARQAGADCLLVKRVMLERVGVKGVRAMMRELEYACSGDD</sequence>
<comment type="caution">
    <text evidence="10">The sequence shown here is derived from an EMBL/GenBank/DDBJ whole genome shotgun (WGS) entry which is preliminary data.</text>
</comment>
<evidence type="ECO:0000259" key="9">
    <source>
        <dbReference type="Pfam" id="PF00218"/>
    </source>
</evidence>
<evidence type="ECO:0000256" key="4">
    <source>
        <dbReference type="ARBA" id="ARBA00022605"/>
    </source>
</evidence>
<dbReference type="PANTHER" id="PTHR22854">
    <property type="entry name" value="TRYPTOPHAN BIOSYNTHESIS PROTEIN"/>
    <property type="match status" value="1"/>
</dbReference>
<dbReference type="InterPro" id="IPR011060">
    <property type="entry name" value="RibuloseP-bd_barrel"/>
</dbReference>
<dbReference type="InterPro" id="IPR013785">
    <property type="entry name" value="Aldolase_TIM"/>
</dbReference>
<evidence type="ECO:0000256" key="5">
    <source>
        <dbReference type="ARBA" id="ARBA00022793"/>
    </source>
</evidence>
<evidence type="ECO:0000256" key="2">
    <source>
        <dbReference type="ARBA" id="ARBA00004696"/>
    </source>
</evidence>
<dbReference type="Proteomes" id="UP001465755">
    <property type="component" value="Unassembled WGS sequence"/>
</dbReference>
<dbReference type="Gene3D" id="3.20.20.70">
    <property type="entry name" value="Aldolase class I"/>
    <property type="match status" value="1"/>
</dbReference>